<dbReference type="EMBL" id="HBGJ01013623">
    <property type="protein sequence ID" value="CAD9250283.1"/>
    <property type="molecule type" value="Transcribed_RNA"/>
</dbReference>
<dbReference type="PANTHER" id="PTHR35152:SF1">
    <property type="entry name" value="DOMAIN SIGNALLING PROTEIN, PUTATIVE (AFU_ORTHOLOGUE AFUA_5G11310)-RELATED"/>
    <property type="match status" value="1"/>
</dbReference>
<name>A0A7S1TZK3_9STRA</name>
<feature type="domain" description="MHYT" evidence="2">
    <location>
        <begin position="15"/>
        <end position="256"/>
    </location>
</feature>
<proteinExistence type="predicted"/>
<gene>
    <name evidence="3" type="ORF">PPAR1163_LOCUS8644</name>
</gene>
<dbReference type="AlphaFoldDB" id="A0A7S1TZK3"/>
<sequence length="367" mass="40739">MTTCTNDGEEYDVEWRIVGIFISYAISVITAYAAVNLAEHFRTTMSSGTLKEKLSALFLMAAALGFGAIWSMHFVGMMAMEAFHPDGTRVAIRYHIVKTMLSAIYCFVCVFAGLWISCYDRFFISENSAEQLYTDVLQREWSLKTMKRSKNQMKCIAIFKDLQHLFVGGCITAVGVCLMHYEGMRAMEFKMKMELDTAIVVVSAVIAVTAACAAFWIIFRLLVWYRNETLRLASAFVMGVAVNGMHYTGMAAAKYTVDCSAELHKDETLSADDAFSVAILYTLCICVLSFYVVIRGFFATKQKLLTEVKQARRSSIGSAVGQSRVSSAGHAHKAPLHSATIAPEEEVVKGDKDGDTIRVVYGIEEKT</sequence>
<dbReference type="InterPro" id="IPR005330">
    <property type="entry name" value="MHYT_dom"/>
</dbReference>
<dbReference type="Pfam" id="PF03707">
    <property type="entry name" value="MHYT"/>
    <property type="match status" value="2"/>
</dbReference>
<evidence type="ECO:0000256" key="1">
    <source>
        <dbReference type="SAM" id="Phobius"/>
    </source>
</evidence>
<protein>
    <recommendedName>
        <fullName evidence="2">MHYT domain-containing protein</fullName>
    </recommendedName>
</protein>
<accession>A0A7S1TZK3</accession>
<feature type="transmembrane region" description="Helical" evidence="1">
    <location>
        <begin position="56"/>
        <end position="76"/>
    </location>
</feature>
<reference evidence="3" key="1">
    <citation type="submission" date="2021-01" db="EMBL/GenBank/DDBJ databases">
        <authorList>
            <person name="Corre E."/>
            <person name="Pelletier E."/>
            <person name="Niang G."/>
            <person name="Scheremetjew M."/>
            <person name="Finn R."/>
            <person name="Kale V."/>
            <person name="Holt S."/>
            <person name="Cochrane G."/>
            <person name="Meng A."/>
            <person name="Brown T."/>
            <person name="Cohen L."/>
        </authorList>
    </citation>
    <scope>NUCLEOTIDE SEQUENCE</scope>
    <source>
        <strain evidence="3">CCMP2877</strain>
    </source>
</reference>
<feature type="transmembrane region" description="Helical" evidence="1">
    <location>
        <begin position="162"/>
        <end position="181"/>
    </location>
</feature>
<organism evidence="3">
    <name type="scientific">Phaeomonas parva</name>
    <dbReference type="NCBI Taxonomy" id="124430"/>
    <lineage>
        <taxon>Eukaryota</taxon>
        <taxon>Sar</taxon>
        <taxon>Stramenopiles</taxon>
        <taxon>Ochrophyta</taxon>
        <taxon>Pinguiophyceae</taxon>
        <taxon>Pinguiochrysidales</taxon>
        <taxon>Pinguiochrysidaceae</taxon>
        <taxon>Phaeomonas</taxon>
    </lineage>
</organism>
<keyword evidence="1" id="KW-0812">Transmembrane</keyword>
<feature type="transmembrane region" description="Helical" evidence="1">
    <location>
        <begin position="15"/>
        <end position="35"/>
    </location>
</feature>
<dbReference type="PANTHER" id="PTHR35152">
    <property type="entry name" value="DOMAIN SIGNALLING PROTEIN, PUTATIVE (AFU_ORTHOLOGUE AFUA_5G11310)-RELATED"/>
    <property type="match status" value="1"/>
</dbReference>
<feature type="transmembrane region" description="Helical" evidence="1">
    <location>
        <begin position="235"/>
        <end position="255"/>
    </location>
</feature>
<dbReference type="PROSITE" id="PS50924">
    <property type="entry name" value="MHYT"/>
    <property type="match status" value="1"/>
</dbReference>
<keyword evidence="1" id="KW-1133">Transmembrane helix</keyword>
<evidence type="ECO:0000259" key="2">
    <source>
        <dbReference type="PROSITE" id="PS50924"/>
    </source>
</evidence>
<evidence type="ECO:0000313" key="3">
    <source>
        <dbReference type="EMBL" id="CAD9250283.1"/>
    </source>
</evidence>
<feature type="transmembrane region" description="Helical" evidence="1">
    <location>
        <begin position="96"/>
        <end position="116"/>
    </location>
</feature>
<feature type="transmembrane region" description="Helical" evidence="1">
    <location>
        <begin position="201"/>
        <end position="223"/>
    </location>
</feature>
<feature type="transmembrane region" description="Helical" evidence="1">
    <location>
        <begin position="275"/>
        <end position="294"/>
    </location>
</feature>
<keyword evidence="1" id="KW-0472">Membrane</keyword>